<evidence type="ECO:0000256" key="2">
    <source>
        <dbReference type="ARBA" id="ARBA00023315"/>
    </source>
</evidence>
<reference evidence="4 5" key="1">
    <citation type="submission" date="2019-11" db="EMBL/GenBank/DDBJ databases">
        <title>Metabolism of dissolved organic matter in forest soils.</title>
        <authorList>
            <person name="Cyle K.T."/>
            <person name="Wilhelm R.C."/>
            <person name="Martinez C.E."/>
        </authorList>
    </citation>
    <scope>NUCLEOTIDE SEQUENCE [LARGE SCALE GENOMIC DNA]</scope>
    <source>
        <strain evidence="4 5">1N</strain>
    </source>
</reference>
<feature type="domain" description="N-acetyltransferase" evidence="3">
    <location>
        <begin position="51"/>
        <end position="216"/>
    </location>
</feature>
<dbReference type="Proteomes" id="UP000652198">
    <property type="component" value="Unassembled WGS sequence"/>
</dbReference>
<comment type="caution">
    <text evidence="4">The sequence shown here is derived from an EMBL/GenBank/DDBJ whole genome shotgun (WGS) entry which is preliminary data.</text>
</comment>
<organism evidence="4 5">
    <name type="scientific">Paraburkholderia solitsugae</name>
    <dbReference type="NCBI Taxonomy" id="2675748"/>
    <lineage>
        <taxon>Bacteria</taxon>
        <taxon>Pseudomonadati</taxon>
        <taxon>Pseudomonadota</taxon>
        <taxon>Betaproteobacteria</taxon>
        <taxon>Burkholderiales</taxon>
        <taxon>Burkholderiaceae</taxon>
        <taxon>Paraburkholderia</taxon>
    </lineage>
</organism>
<keyword evidence="2" id="KW-0012">Acyltransferase</keyword>
<sequence length="216" mass="23512">MVNGGITNDGRCLRTCRARPSMTVHTSRTLPRASALPHERIIQRHKMKTTHSIRAARPDDAARIAVLGAHVWVHTYAAAGVSEVIAQYVTAKFTPENILALLNDPGIVLLVAEANANLAGYIVMRFGSHHADVPTEIETLYIQDSFAGCGIGSALLTHARGVAMARTGNRAVWLIVNSQNEKAISFYRARGMTQDGIAYFELGGIKHENKVMVARD</sequence>
<evidence type="ECO:0000313" key="4">
    <source>
        <dbReference type="EMBL" id="NPT41430.1"/>
    </source>
</evidence>
<dbReference type="EMBL" id="WOEY01000033">
    <property type="protein sequence ID" value="NPT41430.1"/>
    <property type="molecule type" value="Genomic_DNA"/>
</dbReference>
<dbReference type="PANTHER" id="PTHR43877">
    <property type="entry name" value="AMINOALKYLPHOSPHONATE N-ACETYLTRANSFERASE-RELATED-RELATED"/>
    <property type="match status" value="1"/>
</dbReference>
<proteinExistence type="predicted"/>
<gene>
    <name evidence="4" type="ORF">GNZ12_08880</name>
</gene>
<dbReference type="InterPro" id="IPR000182">
    <property type="entry name" value="GNAT_dom"/>
</dbReference>
<dbReference type="InterPro" id="IPR050832">
    <property type="entry name" value="Bact_Acetyltransf"/>
</dbReference>
<dbReference type="PROSITE" id="PS51186">
    <property type="entry name" value="GNAT"/>
    <property type="match status" value="1"/>
</dbReference>
<dbReference type="Gene3D" id="3.40.630.30">
    <property type="match status" value="1"/>
</dbReference>
<keyword evidence="5" id="KW-1185">Reference proteome</keyword>
<dbReference type="SUPFAM" id="SSF55729">
    <property type="entry name" value="Acyl-CoA N-acyltransferases (Nat)"/>
    <property type="match status" value="1"/>
</dbReference>
<dbReference type="InterPro" id="IPR016181">
    <property type="entry name" value="Acyl_CoA_acyltransferase"/>
</dbReference>
<evidence type="ECO:0000256" key="1">
    <source>
        <dbReference type="ARBA" id="ARBA00022679"/>
    </source>
</evidence>
<evidence type="ECO:0000313" key="5">
    <source>
        <dbReference type="Proteomes" id="UP000652198"/>
    </source>
</evidence>
<name>A0ABX2BNS5_9BURK</name>
<accession>A0ABX2BNS5</accession>
<protein>
    <submittedName>
        <fullName evidence="4">GNAT family N-acetyltransferase</fullName>
    </submittedName>
</protein>
<dbReference type="Pfam" id="PF00583">
    <property type="entry name" value="Acetyltransf_1"/>
    <property type="match status" value="1"/>
</dbReference>
<keyword evidence="1" id="KW-0808">Transferase</keyword>
<dbReference type="CDD" id="cd04301">
    <property type="entry name" value="NAT_SF"/>
    <property type="match status" value="1"/>
</dbReference>
<evidence type="ECO:0000259" key="3">
    <source>
        <dbReference type="PROSITE" id="PS51186"/>
    </source>
</evidence>